<comment type="caution">
    <text evidence="3">The sequence shown here is derived from an EMBL/GenBank/DDBJ whole genome shotgun (WGS) entry which is preliminary data.</text>
</comment>
<protein>
    <submittedName>
        <fullName evidence="3">MgtC/SapB family protein</fullName>
    </submittedName>
</protein>
<dbReference type="Proteomes" id="UP001596137">
    <property type="component" value="Unassembled WGS sequence"/>
</dbReference>
<reference evidence="4" key="1">
    <citation type="journal article" date="2019" name="Int. J. Syst. Evol. Microbiol.">
        <title>The Global Catalogue of Microorganisms (GCM) 10K type strain sequencing project: providing services to taxonomists for standard genome sequencing and annotation.</title>
        <authorList>
            <consortium name="The Broad Institute Genomics Platform"/>
            <consortium name="The Broad Institute Genome Sequencing Center for Infectious Disease"/>
            <person name="Wu L."/>
            <person name="Ma J."/>
        </authorList>
    </citation>
    <scope>NUCLEOTIDE SEQUENCE [LARGE SCALE GENOMIC DNA]</scope>
    <source>
        <strain evidence="4">JCM 30346</strain>
    </source>
</reference>
<evidence type="ECO:0000256" key="1">
    <source>
        <dbReference type="SAM" id="MobiDB-lite"/>
    </source>
</evidence>
<evidence type="ECO:0000313" key="4">
    <source>
        <dbReference type="Proteomes" id="UP001596137"/>
    </source>
</evidence>
<evidence type="ECO:0000256" key="2">
    <source>
        <dbReference type="SAM" id="Phobius"/>
    </source>
</evidence>
<feature type="compositionally biased region" description="Low complexity" evidence="1">
    <location>
        <begin position="69"/>
        <end position="105"/>
    </location>
</feature>
<dbReference type="RefSeq" id="WP_380762607.1">
    <property type="nucleotide sequence ID" value="NZ_JBHSRF010000107.1"/>
</dbReference>
<keyword evidence="2" id="KW-0812">Transmembrane</keyword>
<dbReference type="EMBL" id="JBHSRF010000107">
    <property type="protein sequence ID" value="MFC6086930.1"/>
    <property type="molecule type" value="Genomic_DNA"/>
</dbReference>
<accession>A0ABW1NVR8</accession>
<evidence type="ECO:0000313" key="3">
    <source>
        <dbReference type="EMBL" id="MFC6086930.1"/>
    </source>
</evidence>
<feature type="compositionally biased region" description="Gly residues" evidence="1">
    <location>
        <begin position="54"/>
        <end position="68"/>
    </location>
</feature>
<name>A0ABW1NVR8_9ACTN</name>
<organism evidence="3 4">
    <name type="scientific">Sphaerisporangium aureirubrum</name>
    <dbReference type="NCBI Taxonomy" id="1544736"/>
    <lineage>
        <taxon>Bacteria</taxon>
        <taxon>Bacillati</taxon>
        <taxon>Actinomycetota</taxon>
        <taxon>Actinomycetes</taxon>
        <taxon>Streptosporangiales</taxon>
        <taxon>Streptosporangiaceae</taxon>
        <taxon>Sphaerisporangium</taxon>
    </lineage>
</organism>
<feature type="transmembrane region" description="Helical" evidence="2">
    <location>
        <begin position="188"/>
        <end position="212"/>
    </location>
</feature>
<feature type="transmembrane region" description="Helical" evidence="2">
    <location>
        <begin position="141"/>
        <end position="167"/>
    </location>
</feature>
<sequence>MSSGTPEPHGWPPQTPQDPYGGQYGPQDPYGRPQQYQHGQGGYGQPDPHQPDHGQGGYGQGGYGGGYGQPQDQGGYGQPPDQGGYGQPYDQGGHGQPYDQGGYDQYDQYGQQQYAQPGYTPYQQPYGPPPQYGNQGPRTHAIVALVISIILALSCYVSLGGIAGAILSGIALGKADTEPQRARSLLKWCWIAIAINVTLLVVGIGLIIALGVNGYFD</sequence>
<keyword evidence="2" id="KW-0472">Membrane</keyword>
<keyword evidence="2" id="KW-1133">Transmembrane helix</keyword>
<feature type="region of interest" description="Disordered" evidence="1">
    <location>
        <begin position="1"/>
        <end position="105"/>
    </location>
</feature>
<keyword evidence="4" id="KW-1185">Reference proteome</keyword>
<proteinExistence type="predicted"/>
<gene>
    <name evidence="3" type="ORF">ACFP1K_37595</name>
</gene>
<feature type="compositionally biased region" description="Low complexity" evidence="1">
    <location>
        <begin position="17"/>
        <end position="38"/>
    </location>
</feature>